<dbReference type="InterPro" id="IPR013762">
    <property type="entry name" value="Integrase-like_cat_sf"/>
</dbReference>
<dbReference type="Pfam" id="PF22022">
    <property type="entry name" value="Phage_int_M"/>
    <property type="match status" value="1"/>
</dbReference>
<comment type="caution">
    <text evidence="8">The sequence shown here is derived from an EMBL/GenBank/DDBJ whole genome shotgun (WGS) entry which is preliminary data.</text>
</comment>
<feature type="compositionally biased region" description="Basic residues" evidence="5">
    <location>
        <begin position="1"/>
        <end position="10"/>
    </location>
</feature>
<dbReference type="GO" id="GO:0006310">
    <property type="term" value="P:DNA recombination"/>
    <property type="evidence" value="ECO:0007669"/>
    <property type="project" value="UniProtKB-KW"/>
</dbReference>
<dbReference type="PANTHER" id="PTHR30349">
    <property type="entry name" value="PHAGE INTEGRASE-RELATED"/>
    <property type="match status" value="1"/>
</dbReference>
<dbReference type="PROSITE" id="PS51900">
    <property type="entry name" value="CB"/>
    <property type="match status" value="1"/>
</dbReference>
<evidence type="ECO:0000259" key="7">
    <source>
        <dbReference type="PROSITE" id="PS51900"/>
    </source>
</evidence>
<dbReference type="SUPFAM" id="SSF56349">
    <property type="entry name" value="DNA breaking-rejoining enzymes"/>
    <property type="match status" value="1"/>
</dbReference>
<evidence type="ECO:0000256" key="3">
    <source>
        <dbReference type="ARBA" id="ARBA00023172"/>
    </source>
</evidence>
<evidence type="ECO:0000313" key="8">
    <source>
        <dbReference type="EMBL" id="MUN61588.1"/>
    </source>
</evidence>
<evidence type="ECO:0000256" key="2">
    <source>
        <dbReference type="ARBA" id="ARBA00023125"/>
    </source>
</evidence>
<dbReference type="InterPro" id="IPR044068">
    <property type="entry name" value="CB"/>
</dbReference>
<reference evidence="8 9" key="1">
    <citation type="submission" date="2019-12" db="EMBL/GenBank/DDBJ databases">
        <authorList>
            <person name="Shi Y."/>
        </authorList>
    </citation>
    <scope>NUCLEOTIDE SEQUENCE [LARGE SCALE GENOMIC DNA]</scope>
    <source>
        <strain evidence="8 9">JCM 17929</strain>
    </source>
</reference>
<gene>
    <name evidence="8" type="ORF">GMA12_00185</name>
</gene>
<dbReference type="PANTHER" id="PTHR30349:SF64">
    <property type="entry name" value="PROPHAGE INTEGRASE INTD-RELATED"/>
    <property type="match status" value="1"/>
</dbReference>
<dbReference type="InterPro" id="IPR002104">
    <property type="entry name" value="Integrase_catalytic"/>
</dbReference>
<dbReference type="GO" id="GO:0003677">
    <property type="term" value="F:DNA binding"/>
    <property type="evidence" value="ECO:0007669"/>
    <property type="project" value="UniProtKB-UniRule"/>
</dbReference>
<name>A0A6N8GEW4_9MICC</name>
<dbReference type="InterPro" id="IPR050090">
    <property type="entry name" value="Tyrosine_recombinase_XerCD"/>
</dbReference>
<evidence type="ECO:0000313" key="9">
    <source>
        <dbReference type="Proteomes" id="UP000436989"/>
    </source>
</evidence>
<dbReference type="InterPro" id="IPR010998">
    <property type="entry name" value="Integrase_recombinase_N"/>
</dbReference>
<dbReference type="CDD" id="cd01189">
    <property type="entry name" value="INT_ICEBs1_C_like"/>
    <property type="match status" value="1"/>
</dbReference>
<dbReference type="Gene3D" id="1.10.443.10">
    <property type="entry name" value="Intergrase catalytic core"/>
    <property type="match status" value="1"/>
</dbReference>
<dbReference type="InterPro" id="IPR053876">
    <property type="entry name" value="Phage_int_M"/>
</dbReference>
<dbReference type="EMBL" id="WOGU01000001">
    <property type="protein sequence ID" value="MUN61588.1"/>
    <property type="molecule type" value="Genomic_DNA"/>
</dbReference>
<feature type="domain" description="Core-binding (CB)" evidence="7">
    <location>
        <begin position="109"/>
        <end position="190"/>
    </location>
</feature>
<keyword evidence="2 4" id="KW-0238">DNA-binding</keyword>
<sequence>MLRKCWRSSIRRSPSPSMTRWPMAPNSGNSKQEGAAMPRPRLGIGELGTITYTQLGHRKVRARGRFRDAAGRTRQAEATGTSQAGARRALEALVRERTGDIGQDVTGATRVEQLAAEWLRELEHSKLRARTVDEYRALVDGAVIPALGGLALREVTVGRVQRFLSTLAETTPAKARNTKVVLSEMFALAVRHDALQHNPVAGTRLPHVDRKPPKALSPDEYRALRTGVAAWASKPADTGRPRTPDLVDVLDVLAGTGLRIGELCALRWADVDLEGERPTLTVSGTVTQVKGKGLIRQPVPKTDASHRTVMLPRFVVTVLLRRSVAVPEGDDSGLVFPSSALTLRSPHNLRRQLRDARGERFEWVTPHTLRRSAATAIDRAMGTDAAAAQLGHASPSVTGLHYVERAAMAPDLTAVLEGFAGATENENVG</sequence>
<dbReference type="Proteomes" id="UP000436989">
    <property type="component" value="Unassembled WGS sequence"/>
</dbReference>
<evidence type="ECO:0000259" key="6">
    <source>
        <dbReference type="PROSITE" id="PS51898"/>
    </source>
</evidence>
<comment type="similarity">
    <text evidence="1">Belongs to the 'phage' integrase family.</text>
</comment>
<evidence type="ECO:0000256" key="4">
    <source>
        <dbReference type="PROSITE-ProRule" id="PRU01248"/>
    </source>
</evidence>
<evidence type="ECO:0000256" key="1">
    <source>
        <dbReference type="ARBA" id="ARBA00008857"/>
    </source>
</evidence>
<keyword evidence="3" id="KW-0233">DNA recombination</keyword>
<dbReference type="GO" id="GO:0015074">
    <property type="term" value="P:DNA integration"/>
    <property type="evidence" value="ECO:0007669"/>
    <property type="project" value="InterPro"/>
</dbReference>
<protein>
    <submittedName>
        <fullName evidence="8">Tyrosine-type recombinase/integrase</fullName>
    </submittedName>
</protein>
<dbReference type="Gene3D" id="1.10.150.130">
    <property type="match status" value="1"/>
</dbReference>
<dbReference type="Pfam" id="PF00589">
    <property type="entry name" value="Phage_integrase"/>
    <property type="match status" value="1"/>
</dbReference>
<feature type="region of interest" description="Disordered" evidence="5">
    <location>
        <begin position="1"/>
        <end position="37"/>
    </location>
</feature>
<proteinExistence type="inferred from homology"/>
<dbReference type="InterPro" id="IPR011010">
    <property type="entry name" value="DNA_brk_join_enz"/>
</dbReference>
<feature type="domain" description="Tyr recombinase" evidence="6">
    <location>
        <begin position="211"/>
        <end position="417"/>
    </location>
</feature>
<dbReference type="PROSITE" id="PS51898">
    <property type="entry name" value="TYR_RECOMBINASE"/>
    <property type="match status" value="1"/>
</dbReference>
<organism evidence="8 9">
    <name type="scientific">Kocuria sediminis</name>
    <dbReference type="NCBI Taxonomy" id="1038857"/>
    <lineage>
        <taxon>Bacteria</taxon>
        <taxon>Bacillati</taxon>
        <taxon>Actinomycetota</taxon>
        <taxon>Actinomycetes</taxon>
        <taxon>Micrococcales</taxon>
        <taxon>Micrococcaceae</taxon>
        <taxon>Kocuria</taxon>
    </lineage>
</organism>
<dbReference type="AlphaFoldDB" id="A0A6N8GEW4"/>
<keyword evidence="9" id="KW-1185">Reference proteome</keyword>
<evidence type="ECO:0000256" key="5">
    <source>
        <dbReference type="SAM" id="MobiDB-lite"/>
    </source>
</evidence>
<accession>A0A6N8GEW4</accession>